<organism evidence="1 2">
    <name type="scientific">Nonlabens spongiae</name>
    <dbReference type="NCBI Taxonomy" id="331648"/>
    <lineage>
        <taxon>Bacteria</taxon>
        <taxon>Pseudomonadati</taxon>
        <taxon>Bacteroidota</taxon>
        <taxon>Flavobacteriia</taxon>
        <taxon>Flavobacteriales</taxon>
        <taxon>Flavobacteriaceae</taxon>
        <taxon>Nonlabens</taxon>
    </lineage>
</organism>
<dbReference type="AlphaFoldDB" id="A0A1W6MIQ3"/>
<accession>A0A1W6MIQ3</accession>
<evidence type="ECO:0000313" key="1">
    <source>
        <dbReference type="EMBL" id="ARN77473.1"/>
    </source>
</evidence>
<keyword evidence="2" id="KW-1185">Reference proteome</keyword>
<gene>
    <name evidence="1" type="ORF">BST97_05440</name>
</gene>
<protein>
    <submittedName>
        <fullName evidence="1">Uncharacterized protein</fullName>
    </submittedName>
</protein>
<dbReference type="Proteomes" id="UP000193431">
    <property type="component" value="Chromosome"/>
</dbReference>
<reference evidence="1 2" key="1">
    <citation type="submission" date="2016-11" db="EMBL/GenBank/DDBJ databases">
        <title>Trade-off between light-utilization and light-protection in marine flavobacteria.</title>
        <authorList>
            <person name="Kumagai Y."/>
        </authorList>
    </citation>
    <scope>NUCLEOTIDE SEQUENCE [LARGE SCALE GENOMIC DNA]</scope>
    <source>
        <strain evidence="1 2">JCM 13191</strain>
    </source>
</reference>
<dbReference type="EMBL" id="CP019344">
    <property type="protein sequence ID" value="ARN77473.1"/>
    <property type="molecule type" value="Genomic_DNA"/>
</dbReference>
<dbReference type="RefSeq" id="WP_085766274.1">
    <property type="nucleotide sequence ID" value="NZ_CP019344.1"/>
</dbReference>
<name>A0A1W6MIQ3_9FLAO</name>
<evidence type="ECO:0000313" key="2">
    <source>
        <dbReference type="Proteomes" id="UP000193431"/>
    </source>
</evidence>
<proteinExistence type="predicted"/>
<sequence length="64" mass="7153">MLFKIRAKGSHGYVANTRVALFFDAAGKASAGNAGSNVLRMAVDFHLLTRFERYKDFKEIENSN</sequence>